<keyword evidence="4" id="KW-1185">Reference proteome</keyword>
<dbReference type="SFLD" id="SFLDG01129">
    <property type="entry name" value="C1.5:_HAD__Beta-PGM__Phosphata"/>
    <property type="match status" value="1"/>
</dbReference>
<dbReference type="RefSeq" id="WP_317772949.1">
    <property type="nucleotide sequence ID" value="NZ_JAWMAJ010000073.1"/>
</dbReference>
<sequence>MPLLMLDLDNTLIDRDAAFGKAVREFLSAHGLPPTDVTWLLSADASGYTPRQALARTMTERYDGTVPADAILTFLDRGAADHVTLAEPTRDALTKAVAAGWTCVIVTNGRVSQQELKIRNTGLDMLVRGWVISESAGHKKPAPEIFHAAAAKAGQPLHSSWLIGDSAPADIGGAVRVDARSVWVSNGRTWTEPTYRPTHIAVDTASAIHHVIGAPKTARP</sequence>
<accession>A0ABU4FDP6</accession>
<protein>
    <submittedName>
        <fullName evidence="3">HAD family hydrolase</fullName>
        <ecNumber evidence="3">3.1.3.-</ecNumber>
    </submittedName>
</protein>
<evidence type="ECO:0000256" key="1">
    <source>
        <dbReference type="ARBA" id="ARBA00022801"/>
    </source>
</evidence>
<dbReference type="InterPro" id="IPR036412">
    <property type="entry name" value="HAD-like_sf"/>
</dbReference>
<evidence type="ECO:0000313" key="3">
    <source>
        <dbReference type="EMBL" id="MDV7218707.1"/>
    </source>
</evidence>
<dbReference type="InterPro" id="IPR051400">
    <property type="entry name" value="HAD-like_hydrolase"/>
</dbReference>
<dbReference type="Proteomes" id="UP001187346">
    <property type="component" value="Unassembled WGS sequence"/>
</dbReference>
<evidence type="ECO:0000313" key="4">
    <source>
        <dbReference type="Proteomes" id="UP001187346"/>
    </source>
</evidence>
<dbReference type="SFLD" id="SFLDS00003">
    <property type="entry name" value="Haloacid_Dehalogenase"/>
    <property type="match status" value="1"/>
</dbReference>
<dbReference type="Gene3D" id="3.40.50.1000">
    <property type="entry name" value="HAD superfamily/HAD-like"/>
    <property type="match status" value="1"/>
</dbReference>
<name>A0ABU4FDP6_9ACTN</name>
<organism evidence="3 4">
    <name type="scientific">Streptomyces prunicolor</name>
    <dbReference type="NCBI Taxonomy" id="67348"/>
    <lineage>
        <taxon>Bacteria</taxon>
        <taxon>Bacillati</taxon>
        <taxon>Actinomycetota</taxon>
        <taxon>Actinomycetes</taxon>
        <taxon>Kitasatosporales</taxon>
        <taxon>Streptomycetaceae</taxon>
        <taxon>Streptomyces</taxon>
    </lineage>
</organism>
<dbReference type="GO" id="GO:0016787">
    <property type="term" value="F:hydrolase activity"/>
    <property type="evidence" value="ECO:0007669"/>
    <property type="project" value="UniProtKB-KW"/>
</dbReference>
<keyword evidence="2" id="KW-0460">Magnesium</keyword>
<evidence type="ECO:0000256" key="2">
    <source>
        <dbReference type="ARBA" id="ARBA00022842"/>
    </source>
</evidence>
<dbReference type="Pfam" id="PF13419">
    <property type="entry name" value="HAD_2"/>
    <property type="match status" value="1"/>
</dbReference>
<comment type="caution">
    <text evidence="3">The sequence shown here is derived from an EMBL/GenBank/DDBJ whole genome shotgun (WGS) entry which is preliminary data.</text>
</comment>
<dbReference type="InterPro" id="IPR023214">
    <property type="entry name" value="HAD_sf"/>
</dbReference>
<dbReference type="InterPro" id="IPR041492">
    <property type="entry name" value="HAD_2"/>
</dbReference>
<proteinExistence type="predicted"/>
<dbReference type="EC" id="3.1.3.-" evidence="3"/>
<dbReference type="Gene3D" id="1.10.150.520">
    <property type="match status" value="1"/>
</dbReference>
<dbReference type="SUPFAM" id="SSF56784">
    <property type="entry name" value="HAD-like"/>
    <property type="match status" value="1"/>
</dbReference>
<dbReference type="PANTHER" id="PTHR46470">
    <property type="entry name" value="N-ACYLNEURAMINATE-9-PHOSPHATASE"/>
    <property type="match status" value="1"/>
</dbReference>
<keyword evidence="1 3" id="KW-0378">Hydrolase</keyword>
<gene>
    <name evidence="3" type="ORF">R5A26_22415</name>
</gene>
<dbReference type="EMBL" id="JAWMAJ010000073">
    <property type="protein sequence ID" value="MDV7218707.1"/>
    <property type="molecule type" value="Genomic_DNA"/>
</dbReference>
<reference evidence="3 4" key="1">
    <citation type="submission" date="2023-10" db="EMBL/GenBank/DDBJ databases">
        <title>Characterization of rhizosphere-enriched actinobacteria from wheat plants lab-grown on chernevaya soil.</title>
        <authorList>
            <person name="Tikhonova E.N."/>
            <person name="Konopkin A."/>
            <person name="Kravchenko I.K."/>
        </authorList>
    </citation>
    <scope>NUCLEOTIDE SEQUENCE [LARGE SCALE GENOMIC DNA]</scope>
    <source>
        <strain evidence="3 4">RR29</strain>
    </source>
</reference>